<dbReference type="EMBL" id="CP042306">
    <property type="protein sequence ID" value="QDZ08424.1"/>
    <property type="molecule type" value="Genomic_DNA"/>
</dbReference>
<dbReference type="Proteomes" id="UP000315673">
    <property type="component" value="Chromosome"/>
</dbReference>
<sequence>MLHGPKSTQKRAAVLWQDMSLPEVLLWRELRKRPAGLKFRRQHPAGPFVLDFFCAAKKLAIEVDGEAHGRGDRPQRDVARDAWVLASGVRTCRIPARDVLTNLDGVIRHIVAVACGELPLHQPAAGPPPPPGED</sequence>
<dbReference type="SUPFAM" id="SSF52980">
    <property type="entry name" value="Restriction endonuclease-like"/>
    <property type="match status" value="1"/>
</dbReference>
<dbReference type="PANTHER" id="PTHR38590:SF1">
    <property type="entry name" value="BLL0828 PROTEIN"/>
    <property type="match status" value="1"/>
</dbReference>
<dbReference type="Gene3D" id="3.40.960.10">
    <property type="entry name" value="VSR Endonuclease"/>
    <property type="match status" value="1"/>
</dbReference>
<dbReference type="InterPro" id="IPR007569">
    <property type="entry name" value="DUF559"/>
</dbReference>
<evidence type="ECO:0000313" key="3">
    <source>
        <dbReference type="Proteomes" id="UP000315673"/>
    </source>
</evidence>
<evidence type="ECO:0000259" key="1">
    <source>
        <dbReference type="Pfam" id="PF04480"/>
    </source>
</evidence>
<name>A0A5B8LLH4_9SPHN</name>
<reference evidence="2 3" key="1">
    <citation type="submission" date="2019-07" db="EMBL/GenBank/DDBJ databases">
        <title>Full genome sequence of Sphingomonas sp. 4R-6-7(HKS19).</title>
        <authorList>
            <person name="Im W.-T."/>
        </authorList>
    </citation>
    <scope>NUCLEOTIDE SEQUENCE [LARGE SCALE GENOMIC DNA]</scope>
    <source>
        <strain evidence="2 3">HKS19</strain>
    </source>
</reference>
<evidence type="ECO:0000313" key="2">
    <source>
        <dbReference type="EMBL" id="QDZ08424.1"/>
    </source>
</evidence>
<feature type="domain" description="DUF559" evidence="1">
    <location>
        <begin position="8"/>
        <end position="112"/>
    </location>
</feature>
<dbReference type="CDD" id="cd01038">
    <property type="entry name" value="Endonuclease_DUF559"/>
    <property type="match status" value="1"/>
</dbReference>
<gene>
    <name evidence="2" type="ORF">FPZ24_13870</name>
</gene>
<accession>A0A5B8LLH4</accession>
<dbReference type="Pfam" id="PF04480">
    <property type="entry name" value="DUF559"/>
    <property type="match status" value="1"/>
</dbReference>
<protein>
    <submittedName>
        <fullName evidence="2">DUF559 domain-containing protein</fullName>
    </submittedName>
</protein>
<dbReference type="InterPro" id="IPR011335">
    <property type="entry name" value="Restrct_endonuc-II-like"/>
</dbReference>
<proteinExistence type="predicted"/>
<dbReference type="InterPro" id="IPR047216">
    <property type="entry name" value="Endonuclease_DUF559_bact"/>
</dbReference>
<dbReference type="PANTHER" id="PTHR38590">
    <property type="entry name" value="BLL0828 PROTEIN"/>
    <property type="match status" value="1"/>
</dbReference>
<dbReference type="RefSeq" id="WP_146572935.1">
    <property type="nucleotide sequence ID" value="NZ_CP042306.1"/>
</dbReference>
<dbReference type="OrthoDB" id="9798754at2"/>
<keyword evidence="3" id="KW-1185">Reference proteome</keyword>
<dbReference type="AlphaFoldDB" id="A0A5B8LLH4"/>
<dbReference type="KEGG" id="spai:FPZ24_13870"/>
<organism evidence="2 3">
    <name type="scientific">Sphingomonas panacisoli</name>
    <dbReference type="NCBI Taxonomy" id="1813879"/>
    <lineage>
        <taxon>Bacteria</taxon>
        <taxon>Pseudomonadati</taxon>
        <taxon>Pseudomonadota</taxon>
        <taxon>Alphaproteobacteria</taxon>
        <taxon>Sphingomonadales</taxon>
        <taxon>Sphingomonadaceae</taxon>
        <taxon>Sphingomonas</taxon>
    </lineage>
</organism>